<dbReference type="PANTHER" id="PTHR44329:SF214">
    <property type="entry name" value="PROTEIN KINASE DOMAIN-CONTAINING PROTEIN"/>
    <property type="match status" value="1"/>
</dbReference>
<feature type="region of interest" description="Disordered" evidence="5">
    <location>
        <begin position="247"/>
        <end position="276"/>
    </location>
</feature>
<dbReference type="GO" id="GO:0004674">
    <property type="term" value="F:protein serine/threonine kinase activity"/>
    <property type="evidence" value="ECO:0007669"/>
    <property type="project" value="UniProtKB-KW"/>
</dbReference>
<dbReference type="InterPro" id="IPR017441">
    <property type="entry name" value="Protein_kinase_ATP_BS"/>
</dbReference>
<keyword evidence="1" id="KW-0418">Kinase</keyword>
<evidence type="ECO:0000256" key="1">
    <source>
        <dbReference type="ARBA" id="ARBA00022527"/>
    </source>
</evidence>
<evidence type="ECO:0000313" key="8">
    <source>
        <dbReference type="Proteomes" id="UP000179807"/>
    </source>
</evidence>
<dbReference type="GeneID" id="94834030"/>
<dbReference type="GO" id="GO:0005524">
    <property type="term" value="F:ATP binding"/>
    <property type="evidence" value="ECO:0007669"/>
    <property type="project" value="UniProtKB-UniRule"/>
</dbReference>
<organism evidence="7 8">
    <name type="scientific">Tritrichomonas foetus</name>
    <dbReference type="NCBI Taxonomy" id="1144522"/>
    <lineage>
        <taxon>Eukaryota</taxon>
        <taxon>Metamonada</taxon>
        <taxon>Parabasalia</taxon>
        <taxon>Tritrichomonadida</taxon>
        <taxon>Tritrichomonadidae</taxon>
        <taxon>Tritrichomonas</taxon>
    </lineage>
</organism>
<evidence type="ECO:0000259" key="6">
    <source>
        <dbReference type="PROSITE" id="PS50011"/>
    </source>
</evidence>
<dbReference type="AlphaFoldDB" id="A0A1J4KNT5"/>
<dbReference type="InterPro" id="IPR016024">
    <property type="entry name" value="ARM-type_fold"/>
</dbReference>
<keyword evidence="3 4" id="KW-0067">ATP-binding</keyword>
<dbReference type="PROSITE" id="PS00108">
    <property type="entry name" value="PROTEIN_KINASE_ST"/>
    <property type="match status" value="1"/>
</dbReference>
<dbReference type="InterPro" id="IPR008271">
    <property type="entry name" value="Ser/Thr_kinase_AS"/>
</dbReference>
<evidence type="ECO:0000256" key="2">
    <source>
        <dbReference type="ARBA" id="ARBA00022741"/>
    </source>
</evidence>
<keyword evidence="8" id="KW-1185">Reference proteome</keyword>
<dbReference type="PROSITE" id="PS50011">
    <property type="entry name" value="PROTEIN_KINASE_DOM"/>
    <property type="match status" value="1"/>
</dbReference>
<feature type="region of interest" description="Disordered" evidence="5">
    <location>
        <begin position="184"/>
        <end position="217"/>
    </location>
</feature>
<keyword evidence="2 4" id="KW-0547">Nucleotide-binding</keyword>
<evidence type="ECO:0000256" key="4">
    <source>
        <dbReference type="PROSITE-ProRule" id="PRU10141"/>
    </source>
</evidence>
<dbReference type="Gene3D" id="1.25.10.10">
    <property type="entry name" value="Leucine-rich Repeat Variant"/>
    <property type="match status" value="1"/>
</dbReference>
<dbReference type="SUPFAM" id="SSF48371">
    <property type="entry name" value="ARM repeat"/>
    <property type="match status" value="2"/>
</dbReference>
<dbReference type="Proteomes" id="UP000179807">
    <property type="component" value="Unassembled WGS sequence"/>
</dbReference>
<feature type="compositionally biased region" description="Basic and acidic residues" evidence="5">
    <location>
        <begin position="264"/>
        <end position="276"/>
    </location>
</feature>
<feature type="binding site" evidence="4">
    <location>
        <position position="55"/>
    </location>
    <ligand>
        <name>ATP</name>
        <dbReference type="ChEBI" id="CHEBI:30616"/>
    </ligand>
</feature>
<accession>A0A1J4KNT5</accession>
<sequence>MDEVFQKHRLELSHLSKYEIKPTHLTFKKSIGVGSFGEVYSGSLKSSNEKVAIKKMHKSEFDQASGELYLHEVLILSRSKHDFILPFIGFTKISPYCIVTKYICNDSLYAAIREDPKKLNLNATEKTLIAYGVANALCYLHKMGIVHRDIKAQNILLDENKLPILCDFGSSRFFHSNNIQNFDHNDNNNKNNTNNSHNDNTCTTTNNNNNNNMDKNNLDLIQNENVGKPENDLQMLNEETYENLNEKHHKYNLKNKKKHRNKYKKEDSKEDNKDGRTNNIIEGEAQINEMKTSECGTPNYMAPEFIKGENYTEKVDVYSYAMVLWEILTGQLPFFDLAAAQVIFAVIIKHQRPEIPENTPKPLSTLISRCWRENPEERPSFTEIVSLFENGEIMFEGCDSKHFYKKIEKYRKKRKGQNFGTVPRYSKKICDEEFFRLNHPNKHFFMTDKVKTLSSFNLGTNYSQNLLTGHLSMLQCGNSTQISSSLSFIERHLNDPNFCTTKFWPPILGLLLHGQPNIRGTVQKIALKLCQSEKLLSHLSEVDDLHVYVTQRTLDLFLYVVCFKTDLITMKVVNSLFDIISSKECELKAITLLAKIQKYTTDNEIYKSILNYFKNNVFDFVDSPAGGIIIRVLNNNDVITDEMIKAYFFSKNNSNCVSAYHVLFSKSDKPNLLKVPTLLEHIVSYDSNLRNASYDFILKFASQVEGNVLQQIIDSLLTSVVRFENTNKAILLLCRYATVEERAKTFLLPGISNIWLYSAPEKSAQFMRLFIVLFKQKKIQEIILKSKETVTFLKSVVISNNPDAFLAVCWTISNVSKNFAQDFILRINESEITEKIIQSLLLTRDAKTVSCVCKALSKIANYSYSSSFLLAIPHLLEIISNQSSLSIPLSNSLHDSFSSSMLNCLKLIEKMTKYNETMEAFIIDGNAFNILSKYQAPNEESKRIIRNIKEHLKTGLNLPI</sequence>
<gene>
    <name evidence="7" type="ORF">TRFO_17009</name>
</gene>
<evidence type="ECO:0000256" key="3">
    <source>
        <dbReference type="ARBA" id="ARBA00022840"/>
    </source>
</evidence>
<dbReference type="SUPFAM" id="SSF56112">
    <property type="entry name" value="Protein kinase-like (PK-like)"/>
    <property type="match status" value="1"/>
</dbReference>
<protein>
    <recommendedName>
        <fullName evidence="6">Protein kinase domain-containing protein</fullName>
    </recommendedName>
</protein>
<feature type="domain" description="Protein kinase" evidence="6">
    <location>
        <begin position="25"/>
        <end position="395"/>
    </location>
</feature>
<dbReference type="Gene3D" id="1.10.510.10">
    <property type="entry name" value="Transferase(Phosphotransferase) domain 1"/>
    <property type="match status" value="2"/>
</dbReference>
<dbReference type="InterPro" id="IPR000719">
    <property type="entry name" value="Prot_kinase_dom"/>
</dbReference>
<dbReference type="InterPro" id="IPR001245">
    <property type="entry name" value="Ser-Thr/Tyr_kinase_cat_dom"/>
</dbReference>
<dbReference type="InterPro" id="IPR011009">
    <property type="entry name" value="Kinase-like_dom_sf"/>
</dbReference>
<dbReference type="Pfam" id="PF00069">
    <property type="entry name" value="Pkinase"/>
    <property type="match status" value="1"/>
</dbReference>
<keyword evidence="1" id="KW-0808">Transferase</keyword>
<dbReference type="RefSeq" id="XP_068366089.1">
    <property type="nucleotide sequence ID" value="XM_068499326.1"/>
</dbReference>
<dbReference type="PROSITE" id="PS00107">
    <property type="entry name" value="PROTEIN_KINASE_ATP"/>
    <property type="match status" value="1"/>
</dbReference>
<dbReference type="VEuPathDB" id="TrichDB:TRFO_17009"/>
<name>A0A1J4KNT5_9EUKA</name>
<reference evidence="7" key="1">
    <citation type="submission" date="2016-10" db="EMBL/GenBank/DDBJ databases">
        <authorList>
            <person name="Benchimol M."/>
            <person name="Almeida L.G."/>
            <person name="Vasconcelos A.T."/>
            <person name="Perreira-Neves A."/>
            <person name="Rosa I.A."/>
            <person name="Tasca T."/>
            <person name="Bogo M.R."/>
            <person name="de Souza W."/>
        </authorList>
    </citation>
    <scope>NUCLEOTIDE SEQUENCE [LARGE SCALE GENOMIC DNA]</scope>
    <source>
        <strain evidence="7">K</strain>
    </source>
</reference>
<evidence type="ECO:0000256" key="5">
    <source>
        <dbReference type="SAM" id="MobiDB-lite"/>
    </source>
</evidence>
<dbReference type="CDD" id="cd13999">
    <property type="entry name" value="STKc_MAP3K-like"/>
    <property type="match status" value="1"/>
</dbReference>
<dbReference type="PANTHER" id="PTHR44329">
    <property type="entry name" value="SERINE/THREONINE-PROTEIN KINASE TNNI3K-RELATED"/>
    <property type="match status" value="1"/>
</dbReference>
<dbReference type="Pfam" id="PF07714">
    <property type="entry name" value="PK_Tyr_Ser-Thr"/>
    <property type="match status" value="1"/>
</dbReference>
<feature type="compositionally biased region" description="Basic residues" evidence="5">
    <location>
        <begin position="247"/>
        <end position="263"/>
    </location>
</feature>
<keyword evidence="1" id="KW-0723">Serine/threonine-protein kinase</keyword>
<dbReference type="EMBL" id="MLAK01000551">
    <property type="protein sequence ID" value="OHT12953.1"/>
    <property type="molecule type" value="Genomic_DNA"/>
</dbReference>
<dbReference type="InterPro" id="IPR011989">
    <property type="entry name" value="ARM-like"/>
</dbReference>
<comment type="caution">
    <text evidence="7">The sequence shown here is derived from an EMBL/GenBank/DDBJ whole genome shotgun (WGS) entry which is preliminary data.</text>
</comment>
<evidence type="ECO:0000313" key="7">
    <source>
        <dbReference type="EMBL" id="OHT12953.1"/>
    </source>
</evidence>
<dbReference type="SMART" id="SM00220">
    <property type="entry name" value="S_TKc"/>
    <property type="match status" value="1"/>
</dbReference>
<dbReference type="InterPro" id="IPR051681">
    <property type="entry name" value="Ser/Thr_Kinases-Pseudokinases"/>
</dbReference>
<proteinExistence type="predicted"/>